<dbReference type="PANTHER" id="PTHR10695:SF46">
    <property type="entry name" value="BIFUNCTIONAL COENZYME A SYNTHASE-RELATED"/>
    <property type="match status" value="1"/>
</dbReference>
<dbReference type="UniPathway" id="UPA00241">
    <property type="reaction ID" value="UER00356"/>
</dbReference>
<dbReference type="HAMAP" id="MF_00376">
    <property type="entry name" value="Dephospho_CoA_kinase"/>
    <property type="match status" value="1"/>
</dbReference>
<comment type="pathway">
    <text evidence="3">Cofactor biosynthesis; coenzyme A biosynthesis; CoA from (R)-pantothenate: step 5/5.</text>
</comment>
<dbReference type="InterPro" id="IPR027417">
    <property type="entry name" value="P-loop_NTPase"/>
</dbReference>
<keyword evidence="1 3" id="KW-0547">Nucleotide-binding</keyword>
<evidence type="ECO:0000256" key="2">
    <source>
        <dbReference type="ARBA" id="ARBA00022840"/>
    </source>
</evidence>
<dbReference type="Pfam" id="PF01121">
    <property type="entry name" value="CoaE"/>
    <property type="match status" value="1"/>
</dbReference>
<dbReference type="AlphaFoldDB" id="A2CDJ4"/>
<feature type="compositionally biased region" description="Polar residues" evidence="5">
    <location>
        <begin position="18"/>
        <end position="35"/>
    </location>
</feature>
<dbReference type="KEGG" id="pmf:P9303_28241"/>
<evidence type="ECO:0000313" key="7">
    <source>
        <dbReference type="Proteomes" id="UP000002274"/>
    </source>
</evidence>
<dbReference type="CDD" id="cd02022">
    <property type="entry name" value="DPCK"/>
    <property type="match status" value="1"/>
</dbReference>
<dbReference type="SUPFAM" id="SSF52540">
    <property type="entry name" value="P-loop containing nucleoside triphosphate hydrolases"/>
    <property type="match status" value="1"/>
</dbReference>
<organism evidence="6 7">
    <name type="scientific">Prochlorococcus marinus (strain MIT 9303)</name>
    <dbReference type="NCBI Taxonomy" id="59922"/>
    <lineage>
        <taxon>Bacteria</taxon>
        <taxon>Bacillati</taxon>
        <taxon>Cyanobacteriota</taxon>
        <taxon>Cyanophyceae</taxon>
        <taxon>Synechococcales</taxon>
        <taxon>Prochlorococcaceae</taxon>
        <taxon>Prochlorococcus</taxon>
    </lineage>
</organism>
<dbReference type="HOGENOM" id="CLU_057180_0_0_3"/>
<evidence type="ECO:0000256" key="1">
    <source>
        <dbReference type="ARBA" id="ARBA00022741"/>
    </source>
</evidence>
<dbReference type="Gene3D" id="3.40.50.300">
    <property type="entry name" value="P-loop containing nucleotide triphosphate hydrolases"/>
    <property type="match status" value="1"/>
</dbReference>
<evidence type="ECO:0000256" key="3">
    <source>
        <dbReference type="HAMAP-Rule" id="MF_00376"/>
    </source>
</evidence>
<dbReference type="BioCyc" id="PMAR59922:G1G80-2479-MONOMER"/>
<feature type="binding site" evidence="3">
    <location>
        <begin position="53"/>
        <end position="58"/>
    </location>
    <ligand>
        <name>ATP</name>
        <dbReference type="ChEBI" id="CHEBI:30616"/>
    </ligand>
</feature>
<evidence type="ECO:0000256" key="4">
    <source>
        <dbReference type="NCBIfam" id="TIGR00152"/>
    </source>
</evidence>
<keyword evidence="3" id="KW-0963">Cytoplasm</keyword>
<dbReference type="EC" id="2.7.1.24" evidence="3 4"/>
<dbReference type="RefSeq" id="WP_011827396.1">
    <property type="nucleotide sequence ID" value="NC_008820.1"/>
</dbReference>
<dbReference type="InterPro" id="IPR001977">
    <property type="entry name" value="Depp_CoAkinase"/>
</dbReference>
<comment type="catalytic activity">
    <reaction evidence="3">
        <text>3'-dephospho-CoA + ATP = ADP + CoA + H(+)</text>
        <dbReference type="Rhea" id="RHEA:18245"/>
        <dbReference type="ChEBI" id="CHEBI:15378"/>
        <dbReference type="ChEBI" id="CHEBI:30616"/>
        <dbReference type="ChEBI" id="CHEBI:57287"/>
        <dbReference type="ChEBI" id="CHEBI:57328"/>
        <dbReference type="ChEBI" id="CHEBI:456216"/>
        <dbReference type="EC" id="2.7.1.24"/>
    </reaction>
</comment>
<comment type="similarity">
    <text evidence="3">Belongs to the CoaE family.</text>
</comment>
<dbReference type="EMBL" id="CP000554">
    <property type="protein sequence ID" value="ABM79554.1"/>
    <property type="molecule type" value="Genomic_DNA"/>
</dbReference>
<evidence type="ECO:0000313" key="6">
    <source>
        <dbReference type="EMBL" id="ABM79554.1"/>
    </source>
</evidence>
<accession>A2CDJ4</accession>
<gene>
    <name evidence="3 6" type="primary">coaE</name>
    <name evidence="6" type="ordered locus">P9303_28241</name>
</gene>
<protein>
    <recommendedName>
        <fullName evidence="3 4">Dephospho-CoA kinase</fullName>
        <ecNumber evidence="3 4">2.7.1.24</ecNumber>
    </recommendedName>
    <alternativeName>
        <fullName evidence="3">Dephosphocoenzyme A kinase</fullName>
    </alternativeName>
</protein>
<evidence type="ECO:0000256" key="5">
    <source>
        <dbReference type="SAM" id="MobiDB-lite"/>
    </source>
</evidence>
<proteinExistence type="inferred from homology"/>
<comment type="function">
    <text evidence="3">Catalyzes the phosphorylation of the 3'-hydroxyl group of dephosphocoenzyme A to form coenzyme A.</text>
</comment>
<keyword evidence="3 6" id="KW-0808">Transferase</keyword>
<dbReference type="STRING" id="59922.P9303_28241"/>
<name>A2CDJ4_PROM3</name>
<feature type="region of interest" description="Disordered" evidence="5">
    <location>
        <begin position="1"/>
        <end position="38"/>
    </location>
</feature>
<dbReference type="Proteomes" id="UP000002274">
    <property type="component" value="Chromosome"/>
</dbReference>
<dbReference type="GO" id="GO:0004140">
    <property type="term" value="F:dephospho-CoA kinase activity"/>
    <property type="evidence" value="ECO:0007669"/>
    <property type="project" value="UniProtKB-UniRule"/>
</dbReference>
<dbReference type="GO" id="GO:0005737">
    <property type="term" value="C:cytoplasm"/>
    <property type="evidence" value="ECO:0007669"/>
    <property type="project" value="UniProtKB-SubCell"/>
</dbReference>
<comment type="subcellular location">
    <subcellularLocation>
        <location evidence="3">Cytoplasm</location>
    </subcellularLocation>
</comment>
<dbReference type="PANTHER" id="PTHR10695">
    <property type="entry name" value="DEPHOSPHO-COA KINASE-RELATED"/>
    <property type="match status" value="1"/>
</dbReference>
<dbReference type="NCBIfam" id="TIGR00152">
    <property type="entry name" value="dephospho-CoA kinase"/>
    <property type="match status" value="1"/>
</dbReference>
<sequence>MGRQREASAELTALGDKLNTSSTNAMTTEPPTTVPQARWHGPQRRIGVTGGIASGKSSVGLYLSEQHALPLLDADIYARDALVAGSAATMAVLQRYGNAVAEAGQCNPVSLDRIALANIIFSDVEERRWVEQLIHPIVAKRFDVALADLSAEAVVVLMIPLLFEAKLTGLCSDVWLVDCSPPQQCQRLIARDGLTLQEAEQRIAAQWPLERKRPLADLVIDNSGTVESCHQQIEQNINGIQKRA</sequence>
<keyword evidence="2 3" id="KW-0067">ATP-binding</keyword>
<keyword evidence="3" id="KW-0173">Coenzyme A biosynthesis</keyword>
<dbReference type="GO" id="GO:0005524">
    <property type="term" value="F:ATP binding"/>
    <property type="evidence" value="ECO:0007669"/>
    <property type="project" value="UniProtKB-UniRule"/>
</dbReference>
<reference evidence="6 7" key="1">
    <citation type="journal article" date="2007" name="PLoS Genet.">
        <title>Patterns and implications of gene gain and loss in the evolution of Prochlorococcus.</title>
        <authorList>
            <person name="Kettler G.C."/>
            <person name="Martiny A.C."/>
            <person name="Huang K."/>
            <person name="Zucker J."/>
            <person name="Coleman M.L."/>
            <person name="Rodrigue S."/>
            <person name="Chen F."/>
            <person name="Lapidus A."/>
            <person name="Ferriera S."/>
            <person name="Johnson J."/>
            <person name="Steglich C."/>
            <person name="Church G.M."/>
            <person name="Richardson P."/>
            <person name="Chisholm S.W."/>
        </authorList>
    </citation>
    <scope>NUCLEOTIDE SEQUENCE [LARGE SCALE GENOMIC DNA]</scope>
    <source>
        <strain evidence="6 7">MIT 9303</strain>
    </source>
</reference>
<dbReference type="GO" id="GO:0015937">
    <property type="term" value="P:coenzyme A biosynthetic process"/>
    <property type="evidence" value="ECO:0007669"/>
    <property type="project" value="UniProtKB-UniRule"/>
</dbReference>
<keyword evidence="3 6" id="KW-0418">Kinase</keyword>
<dbReference type="PROSITE" id="PS51219">
    <property type="entry name" value="DPCK"/>
    <property type="match status" value="1"/>
</dbReference>